<accession>A0A1I7RJF7</accession>
<evidence type="ECO:0000313" key="2">
    <source>
        <dbReference type="WBParaSite" id="BXY_0083900.1"/>
    </source>
</evidence>
<protein>
    <submittedName>
        <fullName evidence="2">DUF4806 domain-containing protein</fullName>
    </submittedName>
</protein>
<sequence length="105" mass="12397">MSLEKKTFERQRRFLVSARVGRTWKNSKFLERQRTYLNLGPNKENRVLRSKVANIIEKLVVEGSKWAIHTIPKKWHSDDSVNADAEVPIEDLESKQLMPHKDKNR</sequence>
<dbReference type="Proteomes" id="UP000095284">
    <property type="component" value="Unplaced"/>
</dbReference>
<dbReference type="WBParaSite" id="BXY_0083900.1">
    <property type="protein sequence ID" value="BXY_0083900.1"/>
    <property type="gene ID" value="BXY_0083900"/>
</dbReference>
<dbReference type="AlphaFoldDB" id="A0A1I7RJF7"/>
<name>A0A1I7RJF7_BURXY</name>
<organism evidence="1 2">
    <name type="scientific">Bursaphelenchus xylophilus</name>
    <name type="common">Pinewood nematode worm</name>
    <name type="synonym">Aphelenchoides xylophilus</name>
    <dbReference type="NCBI Taxonomy" id="6326"/>
    <lineage>
        <taxon>Eukaryota</taxon>
        <taxon>Metazoa</taxon>
        <taxon>Ecdysozoa</taxon>
        <taxon>Nematoda</taxon>
        <taxon>Chromadorea</taxon>
        <taxon>Rhabditida</taxon>
        <taxon>Tylenchina</taxon>
        <taxon>Tylenchomorpha</taxon>
        <taxon>Aphelenchoidea</taxon>
        <taxon>Aphelenchoididae</taxon>
        <taxon>Bursaphelenchus</taxon>
    </lineage>
</organism>
<reference evidence="2" key="1">
    <citation type="submission" date="2016-11" db="UniProtKB">
        <authorList>
            <consortium name="WormBaseParasite"/>
        </authorList>
    </citation>
    <scope>IDENTIFICATION</scope>
</reference>
<evidence type="ECO:0000313" key="1">
    <source>
        <dbReference type="Proteomes" id="UP000095284"/>
    </source>
</evidence>
<proteinExistence type="predicted"/>